<evidence type="ECO:0008006" key="6">
    <source>
        <dbReference type="Google" id="ProtNLM"/>
    </source>
</evidence>
<dbReference type="STRING" id="1754190.A0A1Y2ENS0"/>
<dbReference type="PROSITE" id="PS51355">
    <property type="entry name" value="GLUTATHIONE_PEROXID_3"/>
    <property type="match status" value="1"/>
</dbReference>
<keyword evidence="5" id="KW-1185">Reference proteome</keyword>
<dbReference type="EMBL" id="MCOG01000035">
    <property type="protein sequence ID" value="ORY73172.1"/>
    <property type="molecule type" value="Genomic_DNA"/>
</dbReference>
<dbReference type="AlphaFoldDB" id="A0A1Y2ENS0"/>
<comment type="caution">
    <text evidence="4">The sequence shown here is derived from an EMBL/GenBank/DDBJ whole genome shotgun (WGS) entry which is preliminary data.</text>
</comment>
<keyword evidence="2" id="KW-0575">Peroxidase</keyword>
<organism evidence="4 5">
    <name type="scientific">Neocallimastix californiae</name>
    <dbReference type="NCBI Taxonomy" id="1754190"/>
    <lineage>
        <taxon>Eukaryota</taxon>
        <taxon>Fungi</taxon>
        <taxon>Fungi incertae sedis</taxon>
        <taxon>Chytridiomycota</taxon>
        <taxon>Chytridiomycota incertae sedis</taxon>
        <taxon>Neocallimastigomycetes</taxon>
        <taxon>Neocallimastigales</taxon>
        <taxon>Neocallimastigaceae</taxon>
        <taxon>Neocallimastix</taxon>
    </lineage>
</organism>
<evidence type="ECO:0000256" key="1">
    <source>
        <dbReference type="ARBA" id="ARBA00006926"/>
    </source>
</evidence>
<dbReference type="InterPro" id="IPR000889">
    <property type="entry name" value="Glutathione_peroxidase"/>
</dbReference>
<dbReference type="InterPro" id="IPR036249">
    <property type="entry name" value="Thioredoxin-like_sf"/>
</dbReference>
<comment type="similarity">
    <text evidence="1">Belongs to the glutathione peroxidase family.</text>
</comment>
<keyword evidence="3" id="KW-0560">Oxidoreductase</keyword>
<dbReference type="GO" id="GO:0004601">
    <property type="term" value="F:peroxidase activity"/>
    <property type="evidence" value="ECO:0007669"/>
    <property type="project" value="UniProtKB-KW"/>
</dbReference>
<dbReference type="GO" id="GO:0034599">
    <property type="term" value="P:cellular response to oxidative stress"/>
    <property type="evidence" value="ECO:0007669"/>
    <property type="project" value="TreeGrafter"/>
</dbReference>
<name>A0A1Y2ENS0_9FUNG</name>
<evidence type="ECO:0000256" key="3">
    <source>
        <dbReference type="ARBA" id="ARBA00023002"/>
    </source>
</evidence>
<evidence type="ECO:0000313" key="5">
    <source>
        <dbReference type="Proteomes" id="UP000193920"/>
    </source>
</evidence>
<dbReference type="Proteomes" id="UP000193920">
    <property type="component" value="Unassembled WGS sequence"/>
</dbReference>
<proteinExistence type="inferred from homology"/>
<dbReference type="PANTHER" id="PTHR11592:SF78">
    <property type="entry name" value="GLUTATHIONE PEROXIDASE"/>
    <property type="match status" value="1"/>
</dbReference>
<gene>
    <name evidence="4" type="ORF">LY90DRAFT_503295</name>
</gene>
<accession>A0A1Y2ENS0</accession>
<dbReference type="OrthoDB" id="446890at2759"/>
<dbReference type="Gene3D" id="3.40.30.10">
    <property type="entry name" value="Glutaredoxin"/>
    <property type="match status" value="1"/>
</dbReference>
<sequence>MKFINFVLLIKYNSIFDQFRKIDFNGENVSSLYQYLKGQIQNDEINGPKNKLTMKGVEVLSITCKNPGNIKWNFTKFLIDKEGKVIGRYSPTIKPEEMELKIKELLNIN</sequence>
<evidence type="ECO:0000256" key="2">
    <source>
        <dbReference type="ARBA" id="ARBA00022559"/>
    </source>
</evidence>
<protein>
    <recommendedName>
        <fullName evidence="6">Glutathione peroxidase</fullName>
    </recommendedName>
</protein>
<evidence type="ECO:0000313" key="4">
    <source>
        <dbReference type="EMBL" id="ORY73172.1"/>
    </source>
</evidence>
<reference evidence="4 5" key="1">
    <citation type="submission" date="2016-08" db="EMBL/GenBank/DDBJ databases">
        <title>A Parts List for Fungal Cellulosomes Revealed by Comparative Genomics.</title>
        <authorList>
            <consortium name="DOE Joint Genome Institute"/>
            <person name="Haitjema C.H."/>
            <person name="Gilmore S.P."/>
            <person name="Henske J.K."/>
            <person name="Solomon K.V."/>
            <person name="De Groot R."/>
            <person name="Kuo A."/>
            <person name="Mondo S.J."/>
            <person name="Salamov A.A."/>
            <person name="Labutti K."/>
            <person name="Zhao Z."/>
            <person name="Chiniquy J."/>
            <person name="Barry K."/>
            <person name="Brewer H.M."/>
            <person name="Purvine S.O."/>
            <person name="Wright A.T."/>
            <person name="Boxma B."/>
            <person name="Van Alen T."/>
            <person name="Hackstein J.H."/>
            <person name="Baker S.E."/>
            <person name="Grigoriev I.V."/>
            <person name="O'Malley M.A."/>
        </authorList>
    </citation>
    <scope>NUCLEOTIDE SEQUENCE [LARGE SCALE GENOMIC DNA]</scope>
    <source>
        <strain evidence="4 5">G1</strain>
    </source>
</reference>
<dbReference type="SUPFAM" id="SSF52833">
    <property type="entry name" value="Thioredoxin-like"/>
    <property type="match status" value="1"/>
</dbReference>
<dbReference type="PANTHER" id="PTHR11592">
    <property type="entry name" value="GLUTATHIONE PEROXIDASE"/>
    <property type="match status" value="1"/>
</dbReference>